<evidence type="ECO:0000313" key="2">
    <source>
        <dbReference type="Proteomes" id="UP001162992"/>
    </source>
</evidence>
<accession>A0ACC2EKE0</accession>
<proteinExistence type="predicted"/>
<protein>
    <submittedName>
        <fullName evidence="1">Uncharacterized protein</fullName>
    </submittedName>
</protein>
<dbReference type="Proteomes" id="UP001162992">
    <property type="component" value="Chromosome 2"/>
</dbReference>
<gene>
    <name evidence="1" type="ORF">O6H91_02G123200</name>
</gene>
<dbReference type="EMBL" id="CM055093">
    <property type="protein sequence ID" value="KAJ7566886.1"/>
    <property type="molecule type" value="Genomic_DNA"/>
</dbReference>
<reference evidence="2" key="1">
    <citation type="journal article" date="2024" name="Proc. Natl. Acad. Sci. U.S.A.">
        <title>Extraordinary preservation of gene collinearity over three hundred million years revealed in homosporous lycophytes.</title>
        <authorList>
            <person name="Li C."/>
            <person name="Wickell D."/>
            <person name="Kuo L.Y."/>
            <person name="Chen X."/>
            <person name="Nie B."/>
            <person name="Liao X."/>
            <person name="Peng D."/>
            <person name="Ji J."/>
            <person name="Jenkins J."/>
            <person name="Williams M."/>
            <person name="Shu S."/>
            <person name="Plott C."/>
            <person name="Barry K."/>
            <person name="Rajasekar S."/>
            <person name="Grimwood J."/>
            <person name="Han X."/>
            <person name="Sun S."/>
            <person name="Hou Z."/>
            <person name="He W."/>
            <person name="Dai G."/>
            <person name="Sun C."/>
            <person name="Schmutz J."/>
            <person name="Leebens-Mack J.H."/>
            <person name="Li F.W."/>
            <person name="Wang L."/>
        </authorList>
    </citation>
    <scope>NUCLEOTIDE SEQUENCE [LARGE SCALE GENOMIC DNA]</scope>
    <source>
        <strain evidence="2">cv. PW_Plant_1</strain>
    </source>
</reference>
<name>A0ACC2EKE0_DIPCM</name>
<sequence length="257" mass="29193">MALQLYNERIFICSHDPFAYTKVLQFIWEFEDQGYFRSSSLINGLALSSLFEACKESYSKSAAILAVQSMFIRATVQNKKILVGTVLSVSCGINAYSHENLELWEKGIVESIGTSAMRMDVVESVLIEQCTNYLFITGNNKHTIILCLKSMFSLKSRHFDSRNLREAIFGRISASEGNVAIAFVRLFQAVAEVDNLQILSYIRLLITLLKDTRRVPKLDLQCAIYDAIDILKQQASDNVYQETFFQVFPDAERECCT</sequence>
<organism evidence="1 2">
    <name type="scientific">Diphasiastrum complanatum</name>
    <name type="common">Issler's clubmoss</name>
    <name type="synonym">Lycopodium complanatum</name>
    <dbReference type="NCBI Taxonomy" id="34168"/>
    <lineage>
        <taxon>Eukaryota</taxon>
        <taxon>Viridiplantae</taxon>
        <taxon>Streptophyta</taxon>
        <taxon>Embryophyta</taxon>
        <taxon>Tracheophyta</taxon>
        <taxon>Lycopodiopsida</taxon>
        <taxon>Lycopodiales</taxon>
        <taxon>Lycopodiaceae</taxon>
        <taxon>Lycopodioideae</taxon>
        <taxon>Diphasiastrum</taxon>
    </lineage>
</organism>
<comment type="caution">
    <text evidence="1">The sequence shown here is derived from an EMBL/GenBank/DDBJ whole genome shotgun (WGS) entry which is preliminary data.</text>
</comment>
<keyword evidence="2" id="KW-1185">Reference proteome</keyword>
<evidence type="ECO:0000313" key="1">
    <source>
        <dbReference type="EMBL" id="KAJ7566886.1"/>
    </source>
</evidence>